<protein>
    <recommendedName>
        <fullName evidence="4">DUF1475 domain-containing protein</fullName>
    </recommendedName>
</protein>
<dbReference type="AlphaFoldDB" id="A0A5C6F540"/>
<evidence type="ECO:0000313" key="3">
    <source>
        <dbReference type="Proteomes" id="UP000317977"/>
    </source>
</evidence>
<keyword evidence="1" id="KW-0472">Membrane</keyword>
<reference evidence="2 3" key="1">
    <citation type="submission" date="2019-02" db="EMBL/GenBank/DDBJ databases">
        <title>Deep-cultivation of Planctomycetes and their phenomic and genomic characterization uncovers novel biology.</title>
        <authorList>
            <person name="Wiegand S."/>
            <person name="Jogler M."/>
            <person name="Boedeker C."/>
            <person name="Pinto D."/>
            <person name="Vollmers J."/>
            <person name="Rivas-Marin E."/>
            <person name="Kohn T."/>
            <person name="Peeters S.H."/>
            <person name="Heuer A."/>
            <person name="Rast P."/>
            <person name="Oberbeckmann S."/>
            <person name="Bunk B."/>
            <person name="Jeske O."/>
            <person name="Meyerdierks A."/>
            <person name="Storesund J.E."/>
            <person name="Kallscheuer N."/>
            <person name="Luecker S."/>
            <person name="Lage O.M."/>
            <person name="Pohl T."/>
            <person name="Merkel B.J."/>
            <person name="Hornburger P."/>
            <person name="Mueller R.-W."/>
            <person name="Bruemmer F."/>
            <person name="Labrenz M."/>
            <person name="Spormann A.M."/>
            <person name="Op Den Camp H."/>
            <person name="Overmann J."/>
            <person name="Amann R."/>
            <person name="Jetten M.S.M."/>
            <person name="Mascher T."/>
            <person name="Medema M.H."/>
            <person name="Devos D.P."/>
            <person name="Kaster A.-K."/>
            <person name="Ovreas L."/>
            <person name="Rohde M."/>
            <person name="Galperin M.Y."/>
            <person name="Jogler C."/>
        </authorList>
    </citation>
    <scope>NUCLEOTIDE SEQUENCE [LARGE SCALE GENOMIC DNA]</scope>
    <source>
        <strain evidence="2 3">Poly59</strain>
    </source>
</reference>
<evidence type="ECO:0000313" key="2">
    <source>
        <dbReference type="EMBL" id="TWU55567.1"/>
    </source>
</evidence>
<comment type="caution">
    <text evidence="2">The sequence shown here is derived from an EMBL/GenBank/DDBJ whole genome shotgun (WGS) entry which is preliminary data.</text>
</comment>
<gene>
    <name evidence="2" type="ORF">Poly59_18670</name>
</gene>
<evidence type="ECO:0008006" key="4">
    <source>
        <dbReference type="Google" id="ProtNLM"/>
    </source>
</evidence>
<proteinExistence type="predicted"/>
<keyword evidence="1" id="KW-1133">Transmembrane helix</keyword>
<feature type="transmembrane region" description="Helical" evidence="1">
    <location>
        <begin position="40"/>
        <end position="60"/>
    </location>
</feature>
<evidence type="ECO:0000256" key="1">
    <source>
        <dbReference type="SAM" id="Phobius"/>
    </source>
</evidence>
<name>A0A5C6F540_9BACT</name>
<sequence>MKGILMTLCFVVIACMTWVTTVASLDRSVLNAGTGLWPDPWFLATLLDAYFGFLTFFVWVAYKEPSWLARGAWLVAILMFGNFAMSGYLLWQLSKIEKFSWDALLLRHEPAI</sequence>
<feature type="transmembrane region" description="Helical" evidence="1">
    <location>
        <begin position="72"/>
        <end position="91"/>
    </location>
</feature>
<dbReference type="Pfam" id="PF07343">
    <property type="entry name" value="DUF1475"/>
    <property type="match status" value="1"/>
</dbReference>
<dbReference type="OrthoDB" id="194531at2"/>
<accession>A0A5C6F540</accession>
<keyword evidence="3" id="KW-1185">Reference proteome</keyword>
<dbReference type="InterPro" id="IPR009943">
    <property type="entry name" value="DUF1475"/>
</dbReference>
<dbReference type="EMBL" id="SJPX01000002">
    <property type="protein sequence ID" value="TWU55567.1"/>
    <property type="molecule type" value="Genomic_DNA"/>
</dbReference>
<organism evidence="2 3">
    <name type="scientific">Rubripirellula reticaptiva</name>
    <dbReference type="NCBI Taxonomy" id="2528013"/>
    <lineage>
        <taxon>Bacteria</taxon>
        <taxon>Pseudomonadati</taxon>
        <taxon>Planctomycetota</taxon>
        <taxon>Planctomycetia</taxon>
        <taxon>Pirellulales</taxon>
        <taxon>Pirellulaceae</taxon>
        <taxon>Rubripirellula</taxon>
    </lineage>
</organism>
<dbReference type="PROSITE" id="PS51257">
    <property type="entry name" value="PROKAR_LIPOPROTEIN"/>
    <property type="match status" value="1"/>
</dbReference>
<keyword evidence="1" id="KW-0812">Transmembrane</keyword>
<dbReference type="Proteomes" id="UP000317977">
    <property type="component" value="Unassembled WGS sequence"/>
</dbReference>